<protein>
    <recommendedName>
        <fullName evidence="3">Endonuclease/exonuclease/phosphatase domain-containing protein</fullName>
    </recommendedName>
</protein>
<accession>A0ABQ9E0V4</accession>
<evidence type="ECO:0008006" key="3">
    <source>
        <dbReference type="Google" id="ProtNLM"/>
    </source>
</evidence>
<name>A0ABQ9E0V4_TEGGR</name>
<evidence type="ECO:0000313" key="2">
    <source>
        <dbReference type="Proteomes" id="UP001217089"/>
    </source>
</evidence>
<organism evidence="1 2">
    <name type="scientific">Tegillarca granosa</name>
    <name type="common">Malaysian cockle</name>
    <name type="synonym">Anadara granosa</name>
    <dbReference type="NCBI Taxonomy" id="220873"/>
    <lineage>
        <taxon>Eukaryota</taxon>
        <taxon>Metazoa</taxon>
        <taxon>Spiralia</taxon>
        <taxon>Lophotrochozoa</taxon>
        <taxon>Mollusca</taxon>
        <taxon>Bivalvia</taxon>
        <taxon>Autobranchia</taxon>
        <taxon>Pteriomorphia</taxon>
        <taxon>Arcoida</taxon>
        <taxon>Arcoidea</taxon>
        <taxon>Arcidae</taxon>
        <taxon>Tegillarca</taxon>
    </lineage>
</organism>
<comment type="caution">
    <text evidence="1">The sequence shown here is derived from an EMBL/GenBank/DDBJ whole genome shotgun (WGS) entry which is preliminary data.</text>
</comment>
<evidence type="ECO:0000313" key="1">
    <source>
        <dbReference type="EMBL" id="KAJ8298959.1"/>
    </source>
</evidence>
<keyword evidence="2" id="KW-1185">Reference proteome</keyword>
<proteinExistence type="predicted"/>
<dbReference type="EMBL" id="JARBDR010000921">
    <property type="protein sequence ID" value="KAJ8298959.1"/>
    <property type="molecule type" value="Genomic_DNA"/>
</dbReference>
<sequence>MSNFEIVDFNEFSDHAPISFSLSYNIYDSVINKFTDSLFDCAYNVIGKRRRKIFIPKQQSSVNKWLSECRLCRELFNKHRNAYIRDKTDSNRRLYMNTRGKYNLVKRKARRASMIHQGNKLHEMAKSAPKEFWKNVKKLRKSKPVSSQTNLNVNDFDAHFRLLSGENNTHVTLEDNPNDHVIQNDLIDQAISTDEVISAIKSLKSVRSLF</sequence>
<dbReference type="Proteomes" id="UP001217089">
    <property type="component" value="Unassembled WGS sequence"/>
</dbReference>
<gene>
    <name evidence="1" type="ORF">KUTeg_023019</name>
</gene>
<reference evidence="1 2" key="1">
    <citation type="submission" date="2022-12" db="EMBL/GenBank/DDBJ databases">
        <title>Chromosome-level genome of Tegillarca granosa.</title>
        <authorList>
            <person name="Kim J."/>
        </authorList>
    </citation>
    <scope>NUCLEOTIDE SEQUENCE [LARGE SCALE GENOMIC DNA]</scope>
    <source>
        <strain evidence="1">Teg-2019</strain>
        <tissue evidence="1">Adductor muscle</tissue>
    </source>
</reference>